<feature type="region of interest" description="Disordered" evidence="1">
    <location>
        <begin position="61"/>
        <end position="91"/>
    </location>
</feature>
<organism evidence="2 3">
    <name type="scientific">Tetradesmus obliquus</name>
    <name type="common">Green alga</name>
    <name type="synonym">Acutodesmus obliquus</name>
    <dbReference type="NCBI Taxonomy" id="3088"/>
    <lineage>
        <taxon>Eukaryota</taxon>
        <taxon>Viridiplantae</taxon>
        <taxon>Chlorophyta</taxon>
        <taxon>core chlorophytes</taxon>
        <taxon>Chlorophyceae</taxon>
        <taxon>CS clade</taxon>
        <taxon>Sphaeropleales</taxon>
        <taxon>Scenedesmaceae</taxon>
        <taxon>Tetradesmus</taxon>
    </lineage>
</organism>
<reference evidence="2 3" key="1">
    <citation type="submission" date="2023-05" db="EMBL/GenBank/DDBJ databases">
        <title>A 100% complete, gapless, phased diploid assembly of the Scenedesmus obliquus UTEX 3031 genome.</title>
        <authorList>
            <person name="Biondi T.C."/>
            <person name="Hanschen E.R."/>
            <person name="Kwon T."/>
            <person name="Eng W."/>
            <person name="Kruse C.P.S."/>
            <person name="Koehler S.I."/>
            <person name="Kunde Y."/>
            <person name="Gleasner C.D."/>
            <person name="You Mak K.T."/>
            <person name="Polle J."/>
            <person name="Hovde B.T."/>
            <person name="Starkenburg S.R."/>
        </authorList>
    </citation>
    <scope>NUCLEOTIDE SEQUENCE [LARGE SCALE GENOMIC DNA]</scope>
    <source>
        <strain evidence="2 3">DOE0152z</strain>
    </source>
</reference>
<proteinExistence type="predicted"/>
<evidence type="ECO:0000313" key="3">
    <source>
        <dbReference type="Proteomes" id="UP001244341"/>
    </source>
</evidence>
<evidence type="ECO:0000256" key="1">
    <source>
        <dbReference type="SAM" id="MobiDB-lite"/>
    </source>
</evidence>
<sequence length="91" mass="9566">MPQHSEGQQPNIVQPDQQAAAGPGALSLPAVTTCSAAAMARQRQEAQQQVFEGLSLEAVLRSAKKSKPPPFKSRRRMSLGDADGAPVEADA</sequence>
<dbReference type="EMBL" id="CP126209">
    <property type="protein sequence ID" value="WIA10404.1"/>
    <property type="molecule type" value="Genomic_DNA"/>
</dbReference>
<protein>
    <submittedName>
        <fullName evidence="2">Uncharacterized protein</fullName>
    </submittedName>
</protein>
<feature type="compositionally biased region" description="Low complexity" evidence="1">
    <location>
        <begin position="14"/>
        <end position="25"/>
    </location>
</feature>
<feature type="compositionally biased region" description="Polar residues" evidence="1">
    <location>
        <begin position="1"/>
        <end position="12"/>
    </location>
</feature>
<keyword evidence="3" id="KW-1185">Reference proteome</keyword>
<feature type="region of interest" description="Disordered" evidence="1">
    <location>
        <begin position="1"/>
        <end position="25"/>
    </location>
</feature>
<feature type="compositionally biased region" description="Basic residues" evidence="1">
    <location>
        <begin position="62"/>
        <end position="77"/>
    </location>
</feature>
<accession>A0ABY8TMQ7</accession>
<gene>
    <name evidence="2" type="ORF">OEZ85_010596</name>
</gene>
<dbReference type="Proteomes" id="UP001244341">
    <property type="component" value="Chromosome 2b"/>
</dbReference>
<evidence type="ECO:0000313" key="2">
    <source>
        <dbReference type="EMBL" id="WIA10404.1"/>
    </source>
</evidence>
<name>A0ABY8TMQ7_TETOB</name>